<evidence type="ECO:0000259" key="1">
    <source>
        <dbReference type="Pfam" id="PF02589"/>
    </source>
</evidence>
<dbReference type="SUPFAM" id="SSF100950">
    <property type="entry name" value="NagB/RpiA/CoA transferase-like"/>
    <property type="match status" value="1"/>
</dbReference>
<dbReference type="Pfam" id="PF02589">
    <property type="entry name" value="LUD_dom"/>
    <property type="match status" value="1"/>
</dbReference>
<dbReference type="InterPro" id="IPR037171">
    <property type="entry name" value="NagB/RpiA_transferase-like"/>
</dbReference>
<reference evidence="3" key="1">
    <citation type="journal article" date="2019" name="Int. J. Syst. Evol. Microbiol.">
        <title>The Global Catalogue of Microorganisms (GCM) 10K type strain sequencing project: providing services to taxonomists for standard genome sequencing and annotation.</title>
        <authorList>
            <consortium name="The Broad Institute Genomics Platform"/>
            <consortium name="The Broad Institute Genome Sequencing Center for Infectious Disease"/>
            <person name="Wu L."/>
            <person name="Ma J."/>
        </authorList>
    </citation>
    <scope>NUCLEOTIDE SEQUENCE [LARGE SCALE GENOMIC DNA]</scope>
    <source>
        <strain evidence="3">CCTCC AB 2013263</strain>
    </source>
</reference>
<sequence>MTTPPSPFPSSAEARLEMLTTINRAIAGAQAEPLPPYPQAAPLSQAEMLHQFQDRILDYKAAYRRVSAAELPGAITEALAGAARVLVPAGFPPEWLSSEIDVLRDDPPLSNLELNKAGAVLTGCAVAISETGTIILDHQGNQGRRALSLIPDIHVCIVRENQIVQTVPEGVRAVAASVRAGHPLTWISGGSATSDIELVRVEGVHGPRHLQVIVVSD</sequence>
<keyword evidence="3" id="KW-1185">Reference proteome</keyword>
<dbReference type="EMBL" id="JBHRZF010000199">
    <property type="protein sequence ID" value="MFC3862490.1"/>
    <property type="molecule type" value="Genomic_DNA"/>
</dbReference>
<dbReference type="InterPro" id="IPR003741">
    <property type="entry name" value="LUD_dom"/>
</dbReference>
<feature type="domain" description="LUD" evidence="1">
    <location>
        <begin position="113"/>
        <end position="215"/>
    </location>
</feature>
<dbReference type="PANTHER" id="PTHR43682:SF1">
    <property type="entry name" value="LACTATE UTILIZATION PROTEIN C"/>
    <property type="match status" value="1"/>
</dbReference>
<gene>
    <name evidence="2" type="ORF">ACFOPQ_17140</name>
</gene>
<dbReference type="RefSeq" id="WP_380080421.1">
    <property type="nucleotide sequence ID" value="NZ_JBHRZF010000199.1"/>
</dbReference>
<dbReference type="Gene3D" id="3.40.50.10420">
    <property type="entry name" value="NagB/RpiA/CoA transferase-like"/>
    <property type="match status" value="1"/>
</dbReference>
<accession>A0ABV8ABG5</accession>
<protein>
    <submittedName>
        <fullName evidence="2">Lactate utilization protein C</fullName>
    </submittedName>
</protein>
<organism evidence="2 3">
    <name type="scientific">Deinococcus antarcticus</name>
    <dbReference type="NCBI Taxonomy" id="1298767"/>
    <lineage>
        <taxon>Bacteria</taxon>
        <taxon>Thermotogati</taxon>
        <taxon>Deinococcota</taxon>
        <taxon>Deinococci</taxon>
        <taxon>Deinococcales</taxon>
        <taxon>Deinococcaceae</taxon>
        <taxon>Deinococcus</taxon>
    </lineage>
</organism>
<evidence type="ECO:0000313" key="2">
    <source>
        <dbReference type="EMBL" id="MFC3862490.1"/>
    </source>
</evidence>
<evidence type="ECO:0000313" key="3">
    <source>
        <dbReference type="Proteomes" id="UP001595748"/>
    </source>
</evidence>
<name>A0ABV8ABG5_9DEIO</name>
<dbReference type="PANTHER" id="PTHR43682">
    <property type="entry name" value="LACTATE UTILIZATION PROTEIN C"/>
    <property type="match status" value="1"/>
</dbReference>
<comment type="caution">
    <text evidence="2">The sequence shown here is derived from an EMBL/GenBank/DDBJ whole genome shotgun (WGS) entry which is preliminary data.</text>
</comment>
<dbReference type="Proteomes" id="UP001595748">
    <property type="component" value="Unassembled WGS sequence"/>
</dbReference>
<dbReference type="InterPro" id="IPR024185">
    <property type="entry name" value="FTHF_cligase-like_sf"/>
</dbReference>
<proteinExistence type="predicted"/>